<dbReference type="InterPro" id="IPR055927">
    <property type="entry name" value="DUF7504"/>
</dbReference>
<organism evidence="1 2">
    <name type="scientific">Salarchaeum japonicum</name>
    <dbReference type="NCBI Taxonomy" id="555573"/>
    <lineage>
        <taxon>Archaea</taxon>
        <taxon>Methanobacteriati</taxon>
        <taxon>Methanobacteriota</taxon>
        <taxon>Stenosarchaea group</taxon>
        <taxon>Halobacteria</taxon>
        <taxon>Halobacteriales</taxon>
        <taxon>Halobacteriaceae</taxon>
    </lineage>
</organism>
<dbReference type="AlphaFoldDB" id="A0AAV3SYE1"/>
<name>A0AAV3SYE1_9EURY</name>
<dbReference type="Pfam" id="PF24336">
    <property type="entry name" value="DUF7504"/>
    <property type="match status" value="1"/>
</dbReference>
<keyword evidence="2" id="KW-1185">Reference proteome</keyword>
<accession>A0AAV3SYE1</accession>
<comment type="caution">
    <text evidence="1">The sequence shown here is derived from an EMBL/GenBank/DDBJ whole genome shotgun (WGS) entry which is preliminary data.</text>
</comment>
<dbReference type="GeneID" id="68572198"/>
<sequence>MSQAHASGTDGHVFESVAGVSSVLVLGPDGDGVTASGCRQLLATPSEHAEHVVGVTYDADAEFRERIADQGAADATRTILTPGECGESGSVECVPAGDGARLLSSVRERVRDIEGDPGVVCFDALSPLIADIGLTRTFRFVHRLMPELRERDVTAHFHFDPAANDRQTLDAITTVFDAVVRADGSDWELVWKRHTE</sequence>
<evidence type="ECO:0000313" key="2">
    <source>
        <dbReference type="Proteomes" id="UP001500194"/>
    </source>
</evidence>
<evidence type="ECO:0008006" key="3">
    <source>
        <dbReference type="Google" id="ProtNLM"/>
    </source>
</evidence>
<dbReference type="EMBL" id="BAAADU010000002">
    <property type="protein sequence ID" value="GAA0647082.1"/>
    <property type="molecule type" value="Genomic_DNA"/>
</dbReference>
<dbReference type="Proteomes" id="UP001500194">
    <property type="component" value="Unassembled WGS sequence"/>
</dbReference>
<evidence type="ECO:0000313" key="1">
    <source>
        <dbReference type="EMBL" id="GAA0647082.1"/>
    </source>
</evidence>
<proteinExistence type="predicted"/>
<reference evidence="1 2" key="1">
    <citation type="journal article" date="2019" name="Int. J. Syst. Evol. Microbiol.">
        <title>The Global Catalogue of Microorganisms (GCM) 10K type strain sequencing project: providing services to taxonomists for standard genome sequencing and annotation.</title>
        <authorList>
            <consortium name="The Broad Institute Genomics Platform"/>
            <consortium name="The Broad Institute Genome Sequencing Center for Infectious Disease"/>
            <person name="Wu L."/>
            <person name="Ma J."/>
        </authorList>
    </citation>
    <scope>NUCLEOTIDE SEQUENCE [LARGE SCALE GENOMIC DNA]</scope>
    <source>
        <strain evidence="1 2">JCM 16327</strain>
    </source>
</reference>
<dbReference type="RefSeq" id="WP_227261609.1">
    <property type="nucleotide sequence ID" value="NZ_BAAADU010000002.1"/>
</dbReference>
<gene>
    <name evidence="1" type="ORF">GCM10009019_06810</name>
</gene>
<protein>
    <recommendedName>
        <fullName evidence="3">KaiC-like domain-containing protein</fullName>
    </recommendedName>
</protein>